<comment type="subcellular location">
    <subcellularLocation>
        <location evidence="1">Membrane</location>
        <topology evidence="1">Multi-pass membrane protein</topology>
    </subcellularLocation>
</comment>
<dbReference type="RefSeq" id="WP_136933296.1">
    <property type="nucleotide sequence ID" value="NZ_SSMQ01000046.1"/>
</dbReference>
<dbReference type="PANTHER" id="PTHR23508">
    <property type="entry name" value="CARBOXYLIC ACID TRANSPORTER PROTEIN HOMOLOG"/>
    <property type="match status" value="1"/>
</dbReference>
<reference evidence="7 8" key="1">
    <citation type="submission" date="2019-04" db="EMBL/GenBank/DDBJ databases">
        <authorList>
            <person name="Li Y."/>
            <person name="Wang J."/>
        </authorList>
    </citation>
    <scope>NUCLEOTIDE SEQUENCE [LARGE SCALE GENOMIC DNA]</scope>
    <source>
        <strain evidence="7 8">DSM 14668</strain>
    </source>
</reference>
<dbReference type="Gene3D" id="1.20.1250.20">
    <property type="entry name" value="MFS general substrate transporter like domains"/>
    <property type="match status" value="2"/>
</dbReference>
<organism evidence="7 8">
    <name type="scientific">Polyangium fumosum</name>
    <dbReference type="NCBI Taxonomy" id="889272"/>
    <lineage>
        <taxon>Bacteria</taxon>
        <taxon>Pseudomonadati</taxon>
        <taxon>Myxococcota</taxon>
        <taxon>Polyangia</taxon>
        <taxon>Polyangiales</taxon>
        <taxon>Polyangiaceae</taxon>
        <taxon>Polyangium</taxon>
    </lineage>
</organism>
<evidence type="ECO:0000256" key="3">
    <source>
        <dbReference type="ARBA" id="ARBA00022989"/>
    </source>
</evidence>
<sequence length="402" mass="42950">MSDDRYHRRLFLFLGVASFFEGFDTFALTQLLPAIRAEMGLSPSDAGWLVGAICAGSILSYGLVRYADRAGRRGVLAFTILGYAVCTALTALARGPFTFGAAQIAARFFLIAEWALSLVVAAEEFPADRRGLYIGVINALTGVGAIVCAGITPAVISSPLGWRGIYVLGTAPLFLLAVARRSLRETRRFTEQVEGTSLAKRPFTQILSPPHRNRMLLLAVIWMLTYACTTNAIMFWKEHAMGERGFTEGRVGLYISIAAIAGLPLAFISAKLLDTLGRRGAAVLIYLSVVAGTAGCYLGSSSAVVLISLVFAMGGITATASVLAAYNTELFPTELRSDAFGWSNHLFGRTAQCVTPVLVGYAAESVGWAKAVSSTVVFPALALALILLTMPETRGRELEDIA</sequence>
<feature type="transmembrane region" description="Helical" evidence="5">
    <location>
        <begin position="280"/>
        <end position="300"/>
    </location>
</feature>
<evidence type="ECO:0000256" key="5">
    <source>
        <dbReference type="SAM" id="Phobius"/>
    </source>
</evidence>
<dbReference type="PROSITE" id="PS50850">
    <property type="entry name" value="MFS"/>
    <property type="match status" value="1"/>
</dbReference>
<feature type="transmembrane region" description="Helical" evidence="5">
    <location>
        <begin position="75"/>
        <end position="93"/>
    </location>
</feature>
<keyword evidence="2 5" id="KW-0812">Transmembrane</keyword>
<evidence type="ECO:0000259" key="6">
    <source>
        <dbReference type="PROSITE" id="PS50850"/>
    </source>
</evidence>
<dbReference type="Pfam" id="PF07690">
    <property type="entry name" value="MFS_1"/>
    <property type="match status" value="1"/>
</dbReference>
<dbReference type="InterPro" id="IPR020846">
    <property type="entry name" value="MFS_dom"/>
</dbReference>
<keyword evidence="4 5" id="KW-0472">Membrane</keyword>
<protein>
    <submittedName>
        <fullName evidence="7">MFS transporter</fullName>
    </submittedName>
</protein>
<evidence type="ECO:0000313" key="7">
    <source>
        <dbReference type="EMBL" id="TKD00570.1"/>
    </source>
</evidence>
<dbReference type="GO" id="GO:0046943">
    <property type="term" value="F:carboxylic acid transmembrane transporter activity"/>
    <property type="evidence" value="ECO:0007669"/>
    <property type="project" value="TreeGrafter"/>
</dbReference>
<dbReference type="PROSITE" id="PS00216">
    <property type="entry name" value="SUGAR_TRANSPORT_1"/>
    <property type="match status" value="1"/>
</dbReference>
<dbReference type="OrthoDB" id="9814026at2"/>
<dbReference type="PANTHER" id="PTHR23508:SF10">
    <property type="entry name" value="CARBOXYLIC ACID TRANSPORTER PROTEIN HOMOLOG"/>
    <property type="match status" value="1"/>
</dbReference>
<feature type="transmembrane region" description="Helical" evidence="5">
    <location>
        <begin position="99"/>
        <end position="120"/>
    </location>
</feature>
<dbReference type="InterPro" id="IPR005829">
    <property type="entry name" value="Sugar_transporter_CS"/>
</dbReference>
<comment type="caution">
    <text evidence="7">The sequence shown here is derived from an EMBL/GenBank/DDBJ whole genome shotgun (WGS) entry which is preliminary data.</text>
</comment>
<accession>A0A4U1J0V7</accession>
<keyword evidence="3 5" id="KW-1133">Transmembrane helix</keyword>
<feature type="transmembrane region" description="Helical" evidence="5">
    <location>
        <begin position="251"/>
        <end position="268"/>
    </location>
</feature>
<feature type="transmembrane region" description="Helical" evidence="5">
    <location>
        <begin position="215"/>
        <end position="236"/>
    </location>
</feature>
<dbReference type="SUPFAM" id="SSF103473">
    <property type="entry name" value="MFS general substrate transporter"/>
    <property type="match status" value="1"/>
</dbReference>
<keyword evidence="8" id="KW-1185">Reference proteome</keyword>
<feature type="transmembrane region" description="Helical" evidence="5">
    <location>
        <begin position="46"/>
        <end position="63"/>
    </location>
</feature>
<dbReference type="GO" id="GO:0005886">
    <property type="term" value="C:plasma membrane"/>
    <property type="evidence" value="ECO:0007669"/>
    <property type="project" value="TreeGrafter"/>
</dbReference>
<name>A0A4U1J0V7_9BACT</name>
<dbReference type="EMBL" id="SSMQ01000046">
    <property type="protein sequence ID" value="TKD00570.1"/>
    <property type="molecule type" value="Genomic_DNA"/>
</dbReference>
<dbReference type="InterPro" id="IPR036259">
    <property type="entry name" value="MFS_trans_sf"/>
</dbReference>
<dbReference type="InterPro" id="IPR011701">
    <property type="entry name" value="MFS"/>
</dbReference>
<evidence type="ECO:0000256" key="4">
    <source>
        <dbReference type="ARBA" id="ARBA00023136"/>
    </source>
</evidence>
<feature type="transmembrane region" description="Helical" evidence="5">
    <location>
        <begin position="162"/>
        <end position="179"/>
    </location>
</feature>
<feature type="transmembrane region" description="Helical" evidence="5">
    <location>
        <begin position="306"/>
        <end position="326"/>
    </location>
</feature>
<proteinExistence type="predicted"/>
<dbReference type="Proteomes" id="UP000309215">
    <property type="component" value="Unassembled WGS sequence"/>
</dbReference>
<evidence type="ECO:0000313" key="8">
    <source>
        <dbReference type="Proteomes" id="UP000309215"/>
    </source>
</evidence>
<evidence type="ECO:0000256" key="2">
    <source>
        <dbReference type="ARBA" id="ARBA00022692"/>
    </source>
</evidence>
<feature type="domain" description="Major facilitator superfamily (MFS) profile" evidence="6">
    <location>
        <begin position="10"/>
        <end position="394"/>
    </location>
</feature>
<dbReference type="CDD" id="cd17316">
    <property type="entry name" value="MFS_SV2_like"/>
    <property type="match status" value="1"/>
</dbReference>
<evidence type="ECO:0000256" key="1">
    <source>
        <dbReference type="ARBA" id="ARBA00004141"/>
    </source>
</evidence>
<dbReference type="AlphaFoldDB" id="A0A4U1J0V7"/>
<gene>
    <name evidence="7" type="ORF">E8A74_34310</name>
</gene>
<feature type="transmembrane region" description="Helical" evidence="5">
    <location>
        <begin position="132"/>
        <end position="156"/>
    </location>
</feature>